<name>A0A6I8U014_AEDAE</name>
<dbReference type="Proteomes" id="UP000008820">
    <property type="component" value="Chromosome 2"/>
</dbReference>
<dbReference type="Pfam" id="PF07652">
    <property type="entry name" value="Flavi_DEAD"/>
    <property type="match status" value="1"/>
</dbReference>
<dbReference type="InterPro" id="IPR043504">
    <property type="entry name" value="Peptidase_S1_PA_chymotrypsin"/>
</dbReference>
<dbReference type="PROSITE" id="PS51528">
    <property type="entry name" value="FLAVIVIRUS_NS3PRO"/>
    <property type="match status" value="1"/>
</dbReference>
<dbReference type="AlphaFoldDB" id="A0A6I8U014"/>
<evidence type="ECO:0000313" key="2">
    <source>
        <dbReference type="Proteomes" id="UP000008820"/>
    </source>
</evidence>
<dbReference type="Gene3D" id="2.40.10.10">
    <property type="entry name" value="Trypsin-like serine proteases"/>
    <property type="match status" value="1"/>
</dbReference>
<dbReference type="Pfam" id="PF00271">
    <property type="entry name" value="Helicase_C"/>
    <property type="match status" value="1"/>
</dbReference>
<protein>
    <submittedName>
        <fullName evidence="1">Uncharacterized protein</fullName>
    </submittedName>
</protein>
<dbReference type="InterPro" id="IPR001850">
    <property type="entry name" value="Flavi_NS3_S7"/>
</dbReference>
<dbReference type="GO" id="GO:0005524">
    <property type="term" value="F:ATP binding"/>
    <property type="evidence" value="ECO:0007669"/>
    <property type="project" value="InterPro"/>
</dbReference>
<dbReference type="SMR" id="A0A6I8U014"/>
<dbReference type="InParanoid" id="A0A6I8U014"/>
<dbReference type="InterPro" id="IPR001650">
    <property type="entry name" value="Helicase_C-like"/>
</dbReference>
<dbReference type="Gene3D" id="3.40.50.300">
    <property type="entry name" value="P-loop containing nucleotide triphosphate hydrolases"/>
    <property type="match status" value="2"/>
</dbReference>
<dbReference type="InterPro" id="IPR027417">
    <property type="entry name" value="P-loop_NTPase"/>
</dbReference>
<dbReference type="OrthoDB" id="10570222at2759"/>
<accession>A0A6I8U014</accession>
<gene>
    <name evidence="1" type="primary">110677205</name>
</gene>
<organism evidence="1 2">
    <name type="scientific">Aedes aegypti</name>
    <name type="common">Yellowfever mosquito</name>
    <name type="synonym">Culex aegypti</name>
    <dbReference type="NCBI Taxonomy" id="7159"/>
    <lineage>
        <taxon>Eukaryota</taxon>
        <taxon>Metazoa</taxon>
        <taxon>Ecdysozoa</taxon>
        <taxon>Arthropoda</taxon>
        <taxon>Hexapoda</taxon>
        <taxon>Insecta</taxon>
        <taxon>Pterygota</taxon>
        <taxon>Neoptera</taxon>
        <taxon>Endopterygota</taxon>
        <taxon>Diptera</taxon>
        <taxon>Nematocera</taxon>
        <taxon>Culicoidea</taxon>
        <taxon>Culicidae</taxon>
        <taxon>Culicinae</taxon>
        <taxon>Aedini</taxon>
        <taxon>Aedes</taxon>
        <taxon>Stegomyia</taxon>
    </lineage>
</organism>
<sequence>MFVTKDFGFGSSGSPFYLEGEPVGLYGYGFQYNGKYHSIVTTYEQDPSQVHLPGIDLTSTVQRTFIDWHPGKGKTRKYIVEETLKNVELKRHTLILTPTRVVMEEVRKAFGETEFKIGTNVAYCKNNAVTIACHATFMDFVKSRGVGQIKVHTIMMDECHFLDPMSIAARGVMDYLNIPSNAGINVVYLSATPPGQAPSVGSNYTIREYAAPSTRKLSSEWFESIVRQHGAGKTIAFVPSQDQSERFADSSAGAVSLHRDNFEENYAKALDPETKIIYSTEISEMGANYNVDLVIDLRTAVKPVIQSEDEVILRKQPITTSSMVQRRGRTGQNAPGTYVYPVDAATKEDPYDWVCWLEAQMVLDQLSRMWRTEAHASQPSGAVFRGLAVEVRKGYLEDHIVNFLGLMLCLQVISNARPR</sequence>
<evidence type="ECO:0000313" key="1">
    <source>
        <dbReference type="EnsemblMetazoa" id="AAEL021610-PA"/>
    </source>
</evidence>
<dbReference type="EnsemblMetazoa" id="AAEL021610-RA">
    <property type="protein sequence ID" value="AAEL021610-PA"/>
    <property type="gene ID" value="AAEL021610"/>
</dbReference>
<dbReference type="SUPFAM" id="SSF52540">
    <property type="entry name" value="P-loop containing nucleoside triphosphate hydrolases"/>
    <property type="match status" value="1"/>
</dbReference>
<dbReference type="SMART" id="SM00487">
    <property type="entry name" value="DEXDc"/>
    <property type="match status" value="1"/>
</dbReference>
<reference evidence="1 2" key="1">
    <citation type="submission" date="2017-06" db="EMBL/GenBank/DDBJ databases">
        <title>Aedes aegypti genome working group (AGWG) sequencing and assembly.</title>
        <authorList>
            <consortium name="Aedes aegypti Genome Working Group (AGWG)"/>
            <person name="Matthews B.J."/>
        </authorList>
    </citation>
    <scope>NUCLEOTIDE SEQUENCE [LARGE SCALE GENOMIC DNA]</scope>
    <source>
        <strain evidence="1 2">LVP_AGWG</strain>
    </source>
</reference>
<keyword evidence="2" id="KW-1185">Reference proteome</keyword>
<dbReference type="PROSITE" id="PS51192">
    <property type="entry name" value="HELICASE_ATP_BIND_1"/>
    <property type="match status" value="1"/>
</dbReference>
<reference evidence="1" key="2">
    <citation type="submission" date="2020-05" db="UniProtKB">
        <authorList>
            <consortium name="EnsemblMetazoa"/>
        </authorList>
    </citation>
    <scope>IDENTIFICATION</scope>
    <source>
        <strain evidence="1">LVP_AGWG</strain>
    </source>
</reference>
<dbReference type="GO" id="GO:0003724">
    <property type="term" value="F:RNA helicase activity"/>
    <property type="evidence" value="ECO:0007669"/>
    <property type="project" value="InterPro"/>
</dbReference>
<dbReference type="InterPro" id="IPR014001">
    <property type="entry name" value="Helicase_ATP-bd"/>
</dbReference>
<dbReference type="GO" id="GO:0003723">
    <property type="term" value="F:RNA binding"/>
    <property type="evidence" value="ECO:0007669"/>
    <property type="project" value="InterPro"/>
</dbReference>
<dbReference type="InterPro" id="IPR011492">
    <property type="entry name" value="Flavi_DEAD"/>
</dbReference>
<proteinExistence type="predicted"/>